<evidence type="ECO:0000313" key="3">
    <source>
        <dbReference type="Proteomes" id="UP000005156"/>
    </source>
</evidence>
<evidence type="ECO:0000256" key="1">
    <source>
        <dbReference type="SAM" id="Phobius"/>
    </source>
</evidence>
<protein>
    <submittedName>
        <fullName evidence="2">Uncharacterized protein</fullName>
    </submittedName>
</protein>
<keyword evidence="1" id="KW-1133">Transmembrane helix</keyword>
<keyword evidence="1" id="KW-0812">Transmembrane</keyword>
<keyword evidence="1" id="KW-0472">Membrane</keyword>
<organism evidence="2 3">
    <name type="scientific">Parasutterella excrementihominis YIT 11859</name>
    <dbReference type="NCBI Taxonomy" id="762966"/>
    <lineage>
        <taxon>Bacteria</taxon>
        <taxon>Pseudomonadati</taxon>
        <taxon>Pseudomonadota</taxon>
        <taxon>Betaproteobacteria</taxon>
        <taxon>Burkholderiales</taxon>
        <taxon>Sutterellaceae</taxon>
        <taxon>Parasutterella</taxon>
    </lineage>
</organism>
<dbReference type="AlphaFoldDB" id="F3QKQ4"/>
<proteinExistence type="predicted"/>
<gene>
    <name evidence="2" type="ORF">HMPREF9439_01515</name>
</gene>
<feature type="transmembrane region" description="Helical" evidence="1">
    <location>
        <begin position="21"/>
        <end position="38"/>
    </location>
</feature>
<evidence type="ECO:0000313" key="2">
    <source>
        <dbReference type="EMBL" id="EGG54252.1"/>
    </source>
</evidence>
<name>F3QKQ4_9BURK</name>
<dbReference type="EMBL" id="AFBP01000042">
    <property type="protein sequence ID" value="EGG54252.1"/>
    <property type="molecule type" value="Genomic_DNA"/>
</dbReference>
<reference evidence="2 3" key="1">
    <citation type="submission" date="2011-02" db="EMBL/GenBank/DDBJ databases">
        <authorList>
            <person name="Weinstock G."/>
            <person name="Sodergren E."/>
            <person name="Clifton S."/>
            <person name="Fulton L."/>
            <person name="Fulton B."/>
            <person name="Courtney L."/>
            <person name="Fronick C."/>
            <person name="Harrison M."/>
            <person name="Strong C."/>
            <person name="Farmer C."/>
            <person name="Delahaunty K."/>
            <person name="Markovic C."/>
            <person name="Hall O."/>
            <person name="Minx P."/>
            <person name="Tomlinson C."/>
            <person name="Mitreva M."/>
            <person name="Hou S."/>
            <person name="Chen J."/>
            <person name="Wollam A."/>
            <person name="Pepin K.H."/>
            <person name="Johnson M."/>
            <person name="Bhonagiri V."/>
            <person name="Zhang X."/>
            <person name="Suruliraj S."/>
            <person name="Warren W."/>
            <person name="Chinwalla A."/>
            <person name="Mardis E.R."/>
            <person name="Wilson R.K."/>
        </authorList>
    </citation>
    <scope>NUCLEOTIDE SEQUENCE [LARGE SCALE GENOMIC DNA]</scope>
    <source>
        <strain evidence="2 3">YIT 11859</strain>
    </source>
</reference>
<dbReference type="HOGENOM" id="CLU_3138717_0_0_4"/>
<sequence>MEKTTRQDSRMAIRKNCGQNYIFVVLHFNLFGLAKQATSRTHLNKAPDC</sequence>
<dbReference type="Proteomes" id="UP000005156">
    <property type="component" value="Unassembled WGS sequence"/>
</dbReference>
<keyword evidence="3" id="KW-1185">Reference proteome</keyword>
<comment type="caution">
    <text evidence="2">The sequence shown here is derived from an EMBL/GenBank/DDBJ whole genome shotgun (WGS) entry which is preliminary data.</text>
</comment>
<accession>F3QKQ4</accession>